<keyword evidence="2" id="KW-0964">Secreted</keyword>
<keyword evidence="7" id="KW-1185">Reference proteome</keyword>
<evidence type="ECO:0000256" key="1">
    <source>
        <dbReference type="ARBA" id="ARBA00004613"/>
    </source>
</evidence>
<dbReference type="RefSeq" id="WP_419191981.1">
    <property type="nucleotide sequence ID" value="NZ_CP036287.1"/>
</dbReference>
<gene>
    <name evidence="6" type="ORF">Pla133_00590</name>
</gene>
<feature type="compositionally biased region" description="Polar residues" evidence="5">
    <location>
        <begin position="1"/>
        <end position="10"/>
    </location>
</feature>
<reference evidence="6 7" key="1">
    <citation type="submission" date="2019-02" db="EMBL/GenBank/DDBJ databases">
        <title>Deep-cultivation of Planctomycetes and their phenomic and genomic characterization uncovers novel biology.</title>
        <authorList>
            <person name="Wiegand S."/>
            <person name="Jogler M."/>
            <person name="Boedeker C."/>
            <person name="Pinto D."/>
            <person name="Vollmers J."/>
            <person name="Rivas-Marin E."/>
            <person name="Kohn T."/>
            <person name="Peeters S.H."/>
            <person name="Heuer A."/>
            <person name="Rast P."/>
            <person name="Oberbeckmann S."/>
            <person name="Bunk B."/>
            <person name="Jeske O."/>
            <person name="Meyerdierks A."/>
            <person name="Storesund J.E."/>
            <person name="Kallscheuer N."/>
            <person name="Luecker S."/>
            <person name="Lage O.M."/>
            <person name="Pohl T."/>
            <person name="Merkel B.J."/>
            <person name="Hornburger P."/>
            <person name="Mueller R.-W."/>
            <person name="Bruemmer F."/>
            <person name="Labrenz M."/>
            <person name="Spormann A.M."/>
            <person name="Op den Camp H."/>
            <person name="Overmann J."/>
            <person name="Amann R."/>
            <person name="Jetten M.S.M."/>
            <person name="Mascher T."/>
            <person name="Medema M.H."/>
            <person name="Devos D.P."/>
            <person name="Kaster A.-K."/>
            <person name="Ovreas L."/>
            <person name="Rohde M."/>
            <person name="Galperin M.Y."/>
            <person name="Jogler C."/>
        </authorList>
    </citation>
    <scope>NUCLEOTIDE SEQUENCE [LARGE SCALE GENOMIC DNA]</scope>
    <source>
        <strain evidence="6 7">Pla133</strain>
    </source>
</reference>
<dbReference type="Pfam" id="PF18884">
    <property type="entry name" value="TSP3_bac"/>
    <property type="match status" value="2"/>
</dbReference>
<dbReference type="KEGG" id="pbap:Pla133_00590"/>
<keyword evidence="3" id="KW-0732">Signal</keyword>
<dbReference type="Proteomes" id="UP000316921">
    <property type="component" value="Chromosome"/>
</dbReference>
<name>A0A518BDF5_9BACT</name>
<evidence type="ECO:0000313" key="7">
    <source>
        <dbReference type="Proteomes" id="UP000316921"/>
    </source>
</evidence>
<dbReference type="InterPro" id="IPR059100">
    <property type="entry name" value="TSP3_bac"/>
</dbReference>
<protein>
    <submittedName>
        <fullName evidence="6">Uncharacterized protein</fullName>
    </submittedName>
</protein>
<evidence type="ECO:0000256" key="3">
    <source>
        <dbReference type="ARBA" id="ARBA00022729"/>
    </source>
</evidence>
<feature type="region of interest" description="Disordered" evidence="5">
    <location>
        <begin position="1"/>
        <end position="36"/>
    </location>
</feature>
<keyword evidence="4" id="KW-0106">Calcium</keyword>
<evidence type="ECO:0000256" key="4">
    <source>
        <dbReference type="ARBA" id="ARBA00022837"/>
    </source>
</evidence>
<proteinExistence type="predicted"/>
<evidence type="ECO:0000313" key="6">
    <source>
        <dbReference type="EMBL" id="QDU64996.1"/>
    </source>
</evidence>
<accession>A0A518BDF5</accession>
<organism evidence="6 7">
    <name type="scientific">Engelhardtia mirabilis</name>
    <dbReference type="NCBI Taxonomy" id="2528011"/>
    <lineage>
        <taxon>Bacteria</taxon>
        <taxon>Pseudomonadati</taxon>
        <taxon>Planctomycetota</taxon>
        <taxon>Planctomycetia</taxon>
        <taxon>Planctomycetia incertae sedis</taxon>
        <taxon>Engelhardtia</taxon>
    </lineage>
</organism>
<sequence length="351" mass="34821">MRILSSSTPTPDGPGRRSSDGGPSGGNVAAGAPPTGGGGALPTGGIVACGLILSAVTAILGLELGANGRGLAAAPSPGTAGDSDMDGVGNLAELVLGTDPLDPDTDKDGYTDLEEIALGTDPLLPDASVNTSKPSVGIASAAKNGFLVSRIAVYLPGGNLGTLDLSIGVVVKVFNGVGDSYVSLTIPSDFYISNGTLTVVDAPSTPGDRIVVVDVPIPQTFVAALGWMPVYAVATVLGVPSAAAAADTVMISGGIPYVIEEPAESMGQISIGGGSGVIYRPLLPPDDMPPTSSMGEICYQDVDPVGVVGGVVQYQVQTSECLPADSFCSSECNGMSGGSIDVYDPLLLIGG</sequence>
<evidence type="ECO:0000256" key="2">
    <source>
        <dbReference type="ARBA" id="ARBA00022525"/>
    </source>
</evidence>
<dbReference type="EMBL" id="CP036287">
    <property type="protein sequence ID" value="QDU64996.1"/>
    <property type="molecule type" value="Genomic_DNA"/>
</dbReference>
<comment type="subcellular location">
    <subcellularLocation>
        <location evidence="1">Secreted</location>
    </subcellularLocation>
</comment>
<dbReference type="AlphaFoldDB" id="A0A518BDF5"/>
<evidence type="ECO:0000256" key="5">
    <source>
        <dbReference type="SAM" id="MobiDB-lite"/>
    </source>
</evidence>